<reference evidence="4" key="1">
    <citation type="submission" date="2017-09" db="EMBL/GenBank/DDBJ databases">
        <title>Metaegenomics of thermophilic ammonia-oxidizing enrichment culture.</title>
        <authorList>
            <person name="Kato S."/>
            <person name="Suzuki K."/>
        </authorList>
    </citation>
    <scope>NUCLEOTIDE SEQUENCE [LARGE SCALE GENOMIC DNA]</scope>
</reference>
<dbReference type="InterPro" id="IPR036291">
    <property type="entry name" value="NAD(P)-bd_dom_sf"/>
</dbReference>
<dbReference type="PANTHER" id="PTHR43377:SF1">
    <property type="entry name" value="BILIVERDIN REDUCTASE A"/>
    <property type="match status" value="1"/>
</dbReference>
<comment type="caution">
    <text evidence="3">The sequence shown here is derived from an EMBL/GenBank/DDBJ whole genome shotgun (WGS) entry which is preliminary data.</text>
</comment>
<organism evidence="3 4">
    <name type="scientific">Candidatus Fervidibacter japonicus</name>
    <dbReference type="NCBI Taxonomy" id="2035412"/>
    <lineage>
        <taxon>Bacteria</taxon>
        <taxon>Candidatus Fervidibacterota</taxon>
        <taxon>Candidatus Fervidibacter</taxon>
    </lineage>
</organism>
<dbReference type="EMBL" id="BEHT01000001">
    <property type="protein sequence ID" value="GBC97664.1"/>
    <property type="molecule type" value="Genomic_DNA"/>
</dbReference>
<dbReference type="Gene3D" id="3.30.360.10">
    <property type="entry name" value="Dihydrodipicolinate Reductase, domain 2"/>
    <property type="match status" value="1"/>
</dbReference>
<dbReference type="GO" id="GO:0033712">
    <property type="term" value="F:1,5-anhydro-D-fructose reductase (1,5-anhydro-D-mannitol-forming) activity"/>
    <property type="evidence" value="ECO:0007669"/>
    <property type="project" value="UniProtKB-EC"/>
</dbReference>
<keyword evidence="3" id="KW-0560">Oxidoreductase</keyword>
<dbReference type="Pfam" id="PF01408">
    <property type="entry name" value="GFO_IDH_MocA"/>
    <property type="match status" value="1"/>
</dbReference>
<dbReference type="Gene3D" id="3.40.50.720">
    <property type="entry name" value="NAD(P)-binding Rossmann-like Domain"/>
    <property type="match status" value="1"/>
</dbReference>
<gene>
    <name evidence="3" type="primary">afr_1</name>
    <name evidence="3" type="ORF">HRbin17_00153</name>
</gene>
<dbReference type="PANTHER" id="PTHR43377">
    <property type="entry name" value="BILIVERDIN REDUCTASE A"/>
    <property type="match status" value="1"/>
</dbReference>
<name>A0A2H5X935_9BACT</name>
<dbReference type="SUPFAM" id="SSF55347">
    <property type="entry name" value="Glyceraldehyde-3-phosphate dehydrogenase-like, C-terminal domain"/>
    <property type="match status" value="1"/>
</dbReference>
<proteinExistence type="predicted"/>
<dbReference type="InterPro" id="IPR000683">
    <property type="entry name" value="Gfo/Idh/MocA-like_OxRdtase_N"/>
</dbReference>
<evidence type="ECO:0000259" key="1">
    <source>
        <dbReference type="Pfam" id="PF01408"/>
    </source>
</evidence>
<evidence type="ECO:0000259" key="2">
    <source>
        <dbReference type="Pfam" id="PF02894"/>
    </source>
</evidence>
<protein>
    <submittedName>
        <fullName evidence="3">1,5-anhydro-D-fructose reductase</fullName>
        <ecNumber evidence="3">1.1.1.292</ecNumber>
    </submittedName>
</protein>
<feature type="domain" description="Gfo/Idh/MocA-like oxidoreductase C-terminal" evidence="2">
    <location>
        <begin position="177"/>
        <end position="342"/>
    </location>
</feature>
<evidence type="ECO:0000313" key="4">
    <source>
        <dbReference type="Proteomes" id="UP000236173"/>
    </source>
</evidence>
<dbReference type="InterPro" id="IPR051450">
    <property type="entry name" value="Gfo/Idh/MocA_Oxidoreductases"/>
</dbReference>
<dbReference type="Pfam" id="PF02894">
    <property type="entry name" value="GFO_IDH_MocA_C"/>
    <property type="match status" value="1"/>
</dbReference>
<dbReference type="InterPro" id="IPR004104">
    <property type="entry name" value="Gfo/Idh/MocA-like_OxRdtase_C"/>
</dbReference>
<sequence>MYRVGIVGLGRKALTIDDETHLRWLTNYELPPTTHVSAYLANPQTQIVAVCARSSESLERFYQRTGLRQVRGYTDFREMFANEPLDIVSVCTHTDMKAAIVIAAAEAGVKGIICEKAMATSLEEADAMLVACERAGTKLLVNHPRRYHPTYRRAKALLEKGAIGELVRLHGTMWTWLLHNGTHLWDILRYFVGDADWVCGWVRNDHPSDPGGYGIVHFQSGVVAWVDVGGGQGFTLELHGTNGLMRIDSFHDGVQLEVYADVYPPDPSRPAFQFRPRYVQRREYHPNPPQFTPPMQAALQDLLDALEQDRQPQSSGYDGRAALEIGLAFHVSHRQGHCPVPLPLADRTVRVVSR</sequence>
<dbReference type="AlphaFoldDB" id="A0A2H5X935"/>
<dbReference type="Proteomes" id="UP000236173">
    <property type="component" value="Unassembled WGS sequence"/>
</dbReference>
<accession>A0A2H5X935</accession>
<dbReference type="EC" id="1.1.1.292" evidence="3"/>
<dbReference type="SUPFAM" id="SSF51735">
    <property type="entry name" value="NAD(P)-binding Rossmann-fold domains"/>
    <property type="match status" value="1"/>
</dbReference>
<evidence type="ECO:0000313" key="3">
    <source>
        <dbReference type="EMBL" id="GBC97664.1"/>
    </source>
</evidence>
<feature type="domain" description="Gfo/Idh/MocA-like oxidoreductase N-terminal" evidence="1">
    <location>
        <begin position="34"/>
        <end position="143"/>
    </location>
</feature>
<dbReference type="GO" id="GO:0000166">
    <property type="term" value="F:nucleotide binding"/>
    <property type="evidence" value="ECO:0007669"/>
    <property type="project" value="InterPro"/>
</dbReference>